<dbReference type="EMBL" id="KY979132">
    <property type="protein sequence ID" value="ASD50454.1"/>
    <property type="molecule type" value="Genomic_DNA"/>
</dbReference>
<evidence type="ECO:0000313" key="1">
    <source>
        <dbReference type="EMBL" id="ASD50454.1"/>
    </source>
</evidence>
<reference evidence="1 2" key="1">
    <citation type="submission" date="2017-08" db="EMBL/GenBank/DDBJ databases">
        <title>Characterization and complete genome sequence of novel bacteriophage infecting the causal agent of bacterial fruit blotch, Acidovorax citrulli.</title>
        <authorList>
            <person name="Midani A.R."/>
            <person name="Park S.-H."/>
            <person name="Choi T.-J."/>
        </authorList>
    </citation>
    <scope>NUCLEOTIDE SEQUENCE [LARGE SCALE GENOMIC DNA]</scope>
</reference>
<name>A0A218M336_9CAUD</name>
<dbReference type="KEGG" id="vg:40085857"/>
<protein>
    <submittedName>
        <fullName evidence="1">Uncharacterized protein</fullName>
    </submittedName>
</protein>
<dbReference type="GeneID" id="40085857"/>
<keyword evidence="2" id="KW-1185">Reference proteome</keyword>
<dbReference type="RefSeq" id="YP_009609772.1">
    <property type="nucleotide sequence ID" value="NC_041997.1"/>
</dbReference>
<proteinExistence type="predicted"/>
<accession>A0A218M336</accession>
<dbReference type="Proteomes" id="UP000224101">
    <property type="component" value="Segment"/>
</dbReference>
<sequence length="110" mass="12359">MQPSTVPAPFERANDPPWADLAGNLTYSLYWNSGGGHFVLRAALDSEHPECLYNYIKRAGFVPEDYGIEKSPSVDDQKTIDLCASMSRQDLIQEILSLRRQIQLMEEAGL</sequence>
<evidence type="ECO:0000313" key="2">
    <source>
        <dbReference type="Proteomes" id="UP000224101"/>
    </source>
</evidence>
<organism evidence="1 2">
    <name type="scientific">Acidovorax phage ACP17</name>
    <dbReference type="NCBI Taxonomy" id="2010329"/>
    <lineage>
        <taxon>Viruses</taxon>
        <taxon>Duplodnaviria</taxon>
        <taxon>Heunggongvirae</taxon>
        <taxon>Uroviricota</taxon>
        <taxon>Caudoviricetes</taxon>
        <taxon>Busanvirus</taxon>
        <taxon>Busanvirus ACP17</taxon>
    </lineage>
</organism>